<sequence>MSLSARHMPVAAAAATHAPAAAGRAVDADPAAARRDARALARWLLLVCAMVWIMVALGGATRLTGSGLSIMEWAPLSGTLPPLSEAEWNRLYDLYRTIPQYALVNQGFGLEGFKRIFWLEWVHRLWGRLIGLAYLLPLLWFWARGRIPAGLKPRLLLLLLLGGMQGVVGWVMVASGFEPDRTAVSPYRLVAHLGLALALYAALLWTALSLLRPAPAAEEAPRALRGWVWATAGLAALTMLAGGFVAGIRAGLDYNTFPLMEGRLVPSGYWWLEPAWRNLTENVAAVQFHHRLLATLTLLAAAGAAHAAWRGRPGAAARRGAVSGLLGAVALQYALGVATLLLVVPVWLGTLHQAAAVLVLTMALVALHGLRRAPARGDGAGTRGP</sequence>
<dbReference type="EC" id="1.17.99.9" evidence="12"/>
<name>A0A8J2ZFI3_9PROT</name>
<organism evidence="13 14">
    <name type="scientific">Caldovatus sediminis</name>
    <dbReference type="NCBI Taxonomy" id="2041189"/>
    <lineage>
        <taxon>Bacteria</taxon>
        <taxon>Pseudomonadati</taxon>
        <taxon>Pseudomonadota</taxon>
        <taxon>Alphaproteobacteria</taxon>
        <taxon>Acetobacterales</taxon>
        <taxon>Roseomonadaceae</taxon>
        <taxon>Caldovatus</taxon>
    </lineage>
</organism>
<evidence type="ECO:0000256" key="7">
    <source>
        <dbReference type="ARBA" id="ARBA00023004"/>
    </source>
</evidence>
<comment type="catalytic activity">
    <reaction evidence="11">
        <text>Fe(II)-heme o + 2 A + H2O = Fe(II)-heme a + 2 AH2</text>
        <dbReference type="Rhea" id="RHEA:63388"/>
        <dbReference type="ChEBI" id="CHEBI:13193"/>
        <dbReference type="ChEBI" id="CHEBI:15377"/>
        <dbReference type="ChEBI" id="CHEBI:17499"/>
        <dbReference type="ChEBI" id="CHEBI:60530"/>
        <dbReference type="ChEBI" id="CHEBI:61715"/>
        <dbReference type="EC" id="1.17.99.9"/>
    </reaction>
    <physiologicalReaction direction="left-to-right" evidence="11">
        <dbReference type="Rhea" id="RHEA:63389"/>
    </physiologicalReaction>
</comment>
<keyword evidence="8 12" id="KW-0350">Heme biosynthesis</keyword>
<evidence type="ECO:0000256" key="9">
    <source>
        <dbReference type="ARBA" id="ARBA00023136"/>
    </source>
</evidence>
<feature type="transmembrane region" description="Helical" evidence="12">
    <location>
        <begin position="321"/>
        <end position="344"/>
    </location>
</feature>
<dbReference type="GO" id="GO:0046872">
    <property type="term" value="F:metal ion binding"/>
    <property type="evidence" value="ECO:0007669"/>
    <property type="project" value="UniProtKB-KW"/>
</dbReference>
<keyword evidence="7 12" id="KW-0408">Iron</keyword>
<evidence type="ECO:0000313" key="13">
    <source>
        <dbReference type="EMBL" id="GGG50071.1"/>
    </source>
</evidence>
<feature type="transmembrane region" description="Helical" evidence="12">
    <location>
        <begin position="223"/>
        <end position="248"/>
    </location>
</feature>
<accession>A0A8J2ZFI3</accession>
<dbReference type="GO" id="GO:0006784">
    <property type="term" value="P:heme A biosynthetic process"/>
    <property type="evidence" value="ECO:0007669"/>
    <property type="project" value="UniProtKB-UniRule"/>
</dbReference>
<dbReference type="InterPro" id="IPR023754">
    <property type="entry name" value="HemeA_Synthase_type2"/>
</dbReference>
<comment type="caution">
    <text evidence="13">The sequence shown here is derived from an EMBL/GenBank/DDBJ whole genome shotgun (WGS) entry which is preliminary data.</text>
</comment>
<proteinExistence type="inferred from homology"/>
<keyword evidence="6 12" id="KW-0560">Oxidoreductase</keyword>
<comment type="function">
    <text evidence="12">Catalyzes the conversion of heme O to heme A by two successive hydroxylations of the methyl group at C8. The first hydroxylation forms heme I, the second hydroxylation results in an unstable dihydroxymethyl group, which spontaneously dehydrates, resulting in the formyl group of heme A.</text>
</comment>
<evidence type="ECO:0000313" key="14">
    <source>
        <dbReference type="Proteomes" id="UP000597507"/>
    </source>
</evidence>
<evidence type="ECO:0000256" key="11">
    <source>
        <dbReference type="ARBA" id="ARBA00048044"/>
    </source>
</evidence>
<dbReference type="PANTHER" id="PTHR23289">
    <property type="entry name" value="CYTOCHROME C OXIDASE ASSEMBLY PROTEIN COX15"/>
    <property type="match status" value="1"/>
</dbReference>
<feature type="transmembrane region" description="Helical" evidence="12">
    <location>
        <begin position="350"/>
        <end position="370"/>
    </location>
</feature>
<evidence type="ECO:0000256" key="1">
    <source>
        <dbReference type="ARBA" id="ARBA00001970"/>
    </source>
</evidence>
<evidence type="ECO:0000256" key="3">
    <source>
        <dbReference type="ARBA" id="ARBA00022692"/>
    </source>
</evidence>
<feature type="transmembrane region" description="Helical" evidence="12">
    <location>
        <begin position="155"/>
        <end position="177"/>
    </location>
</feature>
<comment type="subcellular location">
    <subcellularLocation>
        <location evidence="12">Cell membrane</location>
        <topology evidence="12">Multi-pass membrane protein</topology>
    </subcellularLocation>
    <subcellularLocation>
        <location evidence="2">Membrane</location>
        <topology evidence="2">Multi-pass membrane protein</topology>
    </subcellularLocation>
</comment>
<comment type="similarity">
    <text evidence="12">Belongs to the COX15/CtaA family. Type 2 subfamily.</text>
</comment>
<evidence type="ECO:0000256" key="6">
    <source>
        <dbReference type="ARBA" id="ARBA00023002"/>
    </source>
</evidence>
<keyword evidence="3 12" id="KW-0812">Transmembrane</keyword>
<keyword evidence="4 12" id="KW-0479">Metal-binding</keyword>
<feature type="transmembrane region" description="Helical" evidence="12">
    <location>
        <begin position="43"/>
        <end position="63"/>
    </location>
</feature>
<comment type="subunit">
    <text evidence="12">Interacts with CtaB.</text>
</comment>
<dbReference type="EMBL" id="BMKS01000021">
    <property type="protein sequence ID" value="GGG50071.1"/>
    <property type="molecule type" value="Genomic_DNA"/>
</dbReference>
<gene>
    <name evidence="12 13" type="primary">ctaA</name>
    <name evidence="13" type="ORF">GCM10010964_41650</name>
</gene>
<feature type="transmembrane region" description="Helical" evidence="12">
    <location>
        <begin position="288"/>
        <end position="309"/>
    </location>
</feature>
<protein>
    <recommendedName>
        <fullName evidence="12">Heme A synthase</fullName>
        <shortName evidence="12">HAS</shortName>
        <ecNumber evidence="12">1.17.99.9</ecNumber>
    </recommendedName>
    <alternativeName>
        <fullName evidence="12">Cytochrome aa3-controlling protein</fullName>
    </alternativeName>
</protein>
<dbReference type="HAMAP" id="MF_01665">
    <property type="entry name" value="HemeA_synth_type2"/>
    <property type="match status" value="1"/>
</dbReference>
<keyword evidence="9 12" id="KW-0472">Membrane</keyword>
<evidence type="ECO:0000256" key="10">
    <source>
        <dbReference type="ARBA" id="ARBA00044501"/>
    </source>
</evidence>
<dbReference type="GO" id="GO:0016653">
    <property type="term" value="F:oxidoreductase activity, acting on NAD(P)H, heme protein as acceptor"/>
    <property type="evidence" value="ECO:0007669"/>
    <property type="project" value="TreeGrafter"/>
</dbReference>
<evidence type="ECO:0000256" key="5">
    <source>
        <dbReference type="ARBA" id="ARBA00022989"/>
    </source>
</evidence>
<comment type="pathway">
    <text evidence="10 12">Porphyrin-containing compound metabolism; heme A biosynthesis; heme A from heme O: step 1/1.</text>
</comment>
<keyword evidence="12" id="KW-1003">Cell membrane</keyword>
<dbReference type="UniPathway" id="UPA00269">
    <property type="reaction ID" value="UER00713"/>
</dbReference>
<comment type="cofactor">
    <cofactor evidence="1 12">
        <name>heme b</name>
        <dbReference type="ChEBI" id="CHEBI:60344"/>
    </cofactor>
</comment>
<evidence type="ECO:0000256" key="8">
    <source>
        <dbReference type="ARBA" id="ARBA00023133"/>
    </source>
</evidence>
<dbReference type="RefSeq" id="WP_229678183.1">
    <property type="nucleotide sequence ID" value="NZ_BMKS01000021.1"/>
</dbReference>
<evidence type="ECO:0000256" key="12">
    <source>
        <dbReference type="HAMAP-Rule" id="MF_01665"/>
    </source>
</evidence>
<dbReference type="GO" id="GO:0005886">
    <property type="term" value="C:plasma membrane"/>
    <property type="evidence" value="ECO:0007669"/>
    <property type="project" value="UniProtKB-SubCell"/>
</dbReference>
<dbReference type="GO" id="GO:0120547">
    <property type="term" value="F:heme A synthase activity"/>
    <property type="evidence" value="ECO:0007669"/>
    <property type="project" value="UniProtKB-EC"/>
</dbReference>
<dbReference type="AlphaFoldDB" id="A0A8J2ZFI3"/>
<dbReference type="Proteomes" id="UP000597507">
    <property type="component" value="Unassembled WGS sequence"/>
</dbReference>
<feature type="binding site" description="axial binding residue" evidence="12">
    <location>
        <position position="290"/>
    </location>
    <ligand>
        <name>heme</name>
        <dbReference type="ChEBI" id="CHEBI:30413"/>
    </ligand>
    <ligandPart>
        <name>Fe</name>
        <dbReference type="ChEBI" id="CHEBI:18248"/>
    </ligandPart>
</feature>
<reference evidence="13 14" key="1">
    <citation type="journal article" date="2014" name="Int. J. Syst. Evol. Microbiol.">
        <title>Complete genome sequence of Corynebacterium casei LMG S-19264T (=DSM 44701T), isolated from a smear-ripened cheese.</title>
        <authorList>
            <consortium name="US DOE Joint Genome Institute (JGI-PGF)"/>
            <person name="Walter F."/>
            <person name="Albersmeier A."/>
            <person name="Kalinowski J."/>
            <person name="Ruckert C."/>
        </authorList>
    </citation>
    <scope>NUCLEOTIDE SEQUENCE [LARGE SCALE GENOMIC DNA]</scope>
    <source>
        <strain evidence="13 14">CGMCC 1.16330</strain>
    </source>
</reference>
<feature type="binding site" description="axial binding residue" evidence="12">
    <location>
        <position position="352"/>
    </location>
    <ligand>
        <name>heme</name>
        <dbReference type="ChEBI" id="CHEBI:30413"/>
    </ligand>
    <ligandPart>
        <name>Fe</name>
        <dbReference type="ChEBI" id="CHEBI:18248"/>
    </ligandPart>
</feature>
<feature type="transmembrane region" description="Helical" evidence="12">
    <location>
        <begin position="125"/>
        <end position="143"/>
    </location>
</feature>
<feature type="transmembrane region" description="Helical" evidence="12">
    <location>
        <begin position="189"/>
        <end position="211"/>
    </location>
</feature>
<keyword evidence="5 12" id="KW-1133">Transmembrane helix</keyword>
<dbReference type="Pfam" id="PF02628">
    <property type="entry name" value="COX15-CtaA"/>
    <property type="match status" value="1"/>
</dbReference>
<dbReference type="InterPro" id="IPR003780">
    <property type="entry name" value="COX15/CtaA_fam"/>
</dbReference>
<keyword evidence="14" id="KW-1185">Reference proteome</keyword>
<evidence type="ECO:0000256" key="4">
    <source>
        <dbReference type="ARBA" id="ARBA00022723"/>
    </source>
</evidence>
<evidence type="ECO:0000256" key="2">
    <source>
        <dbReference type="ARBA" id="ARBA00004141"/>
    </source>
</evidence>
<dbReference type="PANTHER" id="PTHR23289:SF2">
    <property type="entry name" value="CYTOCHROME C OXIDASE ASSEMBLY PROTEIN COX15 HOMOLOG"/>
    <property type="match status" value="1"/>
</dbReference>